<keyword evidence="2 4" id="KW-0238">DNA-binding</keyword>
<gene>
    <name evidence="7" type="ORF">J2T57_002522</name>
</gene>
<dbReference type="SUPFAM" id="SSF46689">
    <property type="entry name" value="Homeodomain-like"/>
    <property type="match status" value="1"/>
</dbReference>
<dbReference type="Gene3D" id="1.10.357.10">
    <property type="entry name" value="Tetracycline Repressor, domain 2"/>
    <property type="match status" value="1"/>
</dbReference>
<proteinExistence type="predicted"/>
<dbReference type="InterPro" id="IPR001647">
    <property type="entry name" value="HTH_TetR"/>
</dbReference>
<keyword evidence="3" id="KW-0804">Transcription</keyword>
<dbReference type="PRINTS" id="PR00455">
    <property type="entry name" value="HTHTETR"/>
</dbReference>
<evidence type="ECO:0000256" key="1">
    <source>
        <dbReference type="ARBA" id="ARBA00023015"/>
    </source>
</evidence>
<protein>
    <submittedName>
        <fullName evidence="7">TetR/AcrR family transcriptional repressor of mexJK operon</fullName>
    </submittedName>
</protein>
<feature type="region of interest" description="Disordered" evidence="5">
    <location>
        <begin position="1"/>
        <end position="24"/>
    </location>
</feature>
<evidence type="ECO:0000313" key="7">
    <source>
        <dbReference type="EMBL" id="MCP1675372.1"/>
    </source>
</evidence>
<dbReference type="EMBL" id="JALJXV010000006">
    <property type="protein sequence ID" value="MCP1675372.1"/>
    <property type="molecule type" value="Genomic_DNA"/>
</dbReference>
<evidence type="ECO:0000256" key="2">
    <source>
        <dbReference type="ARBA" id="ARBA00023125"/>
    </source>
</evidence>
<feature type="domain" description="HTH tetR-type" evidence="6">
    <location>
        <begin position="23"/>
        <end position="83"/>
    </location>
</feature>
<dbReference type="Pfam" id="PF00440">
    <property type="entry name" value="TetR_N"/>
    <property type="match status" value="1"/>
</dbReference>
<dbReference type="PROSITE" id="PS50977">
    <property type="entry name" value="HTH_TETR_2"/>
    <property type="match status" value="1"/>
</dbReference>
<dbReference type="SUPFAM" id="SSF48498">
    <property type="entry name" value="Tetracyclin repressor-like, C-terminal domain"/>
    <property type="match status" value="1"/>
</dbReference>
<dbReference type="PANTHER" id="PTHR30055">
    <property type="entry name" value="HTH-TYPE TRANSCRIPTIONAL REGULATOR RUTR"/>
    <property type="match status" value="1"/>
</dbReference>
<comment type="caution">
    <text evidence="7">The sequence shown here is derived from an EMBL/GenBank/DDBJ whole genome shotgun (WGS) entry which is preliminary data.</text>
</comment>
<keyword evidence="1" id="KW-0805">Transcription regulation</keyword>
<evidence type="ECO:0000313" key="8">
    <source>
        <dbReference type="Proteomes" id="UP001205843"/>
    </source>
</evidence>
<dbReference type="RefSeq" id="WP_253478771.1">
    <property type="nucleotide sequence ID" value="NZ_JALJXV010000006.1"/>
</dbReference>
<dbReference type="GO" id="GO:0000976">
    <property type="term" value="F:transcription cis-regulatory region binding"/>
    <property type="evidence" value="ECO:0007669"/>
    <property type="project" value="TreeGrafter"/>
</dbReference>
<sequence>MTRKTHSTANSPNRRRAGRPKDADKRDAVLAAAVRLFFQHGFDGVSVEAVAREAHVSKVTVYGHFGDKESLFREAISRETAQMRRSISQLPEDAEGLRSTLIGIGMGMMRFLMRPEVLAVERVIAVQGQQHPELVQAFFEAGPWAVCNWLCQQLEALQRQGLLVMPDILSASDQLVGMWQGMLIKELRMGIRPVPDEEALHAHVSAAVDTFLRAYGAQSAARK</sequence>
<dbReference type="Pfam" id="PF14246">
    <property type="entry name" value="TetR_C_7"/>
    <property type="match status" value="1"/>
</dbReference>
<dbReference type="Proteomes" id="UP001205843">
    <property type="component" value="Unassembled WGS sequence"/>
</dbReference>
<evidence type="ECO:0000259" key="6">
    <source>
        <dbReference type="PROSITE" id="PS50977"/>
    </source>
</evidence>
<accession>A0AAE3G7T9</accession>
<dbReference type="InterPro" id="IPR039536">
    <property type="entry name" value="TetR_C_Proteobacteria"/>
</dbReference>
<evidence type="ECO:0000256" key="4">
    <source>
        <dbReference type="PROSITE-ProRule" id="PRU00335"/>
    </source>
</evidence>
<organism evidence="7 8">
    <name type="scientific">Natronocella acetinitrilica</name>
    <dbReference type="NCBI Taxonomy" id="414046"/>
    <lineage>
        <taxon>Bacteria</taxon>
        <taxon>Pseudomonadati</taxon>
        <taxon>Pseudomonadota</taxon>
        <taxon>Gammaproteobacteria</taxon>
        <taxon>Chromatiales</taxon>
        <taxon>Ectothiorhodospiraceae</taxon>
        <taxon>Natronocella</taxon>
    </lineage>
</organism>
<reference evidence="7" key="1">
    <citation type="submission" date="2022-03" db="EMBL/GenBank/DDBJ databases">
        <title>Genomic Encyclopedia of Type Strains, Phase III (KMG-III): the genomes of soil and plant-associated and newly described type strains.</title>
        <authorList>
            <person name="Whitman W."/>
        </authorList>
    </citation>
    <scope>NUCLEOTIDE SEQUENCE</scope>
    <source>
        <strain evidence="7">ANL 6-2</strain>
    </source>
</reference>
<dbReference type="InterPro" id="IPR050109">
    <property type="entry name" value="HTH-type_TetR-like_transc_reg"/>
</dbReference>
<dbReference type="GO" id="GO:0003700">
    <property type="term" value="F:DNA-binding transcription factor activity"/>
    <property type="evidence" value="ECO:0007669"/>
    <property type="project" value="TreeGrafter"/>
</dbReference>
<evidence type="ECO:0000256" key="3">
    <source>
        <dbReference type="ARBA" id="ARBA00023163"/>
    </source>
</evidence>
<dbReference type="Gene3D" id="1.10.10.60">
    <property type="entry name" value="Homeodomain-like"/>
    <property type="match status" value="1"/>
</dbReference>
<dbReference type="InterPro" id="IPR036271">
    <property type="entry name" value="Tet_transcr_reg_TetR-rel_C_sf"/>
</dbReference>
<dbReference type="AlphaFoldDB" id="A0AAE3G7T9"/>
<keyword evidence="8" id="KW-1185">Reference proteome</keyword>
<dbReference type="PANTHER" id="PTHR30055:SF146">
    <property type="entry name" value="HTH-TYPE TRANSCRIPTIONAL DUAL REGULATOR CECR"/>
    <property type="match status" value="1"/>
</dbReference>
<feature type="DNA-binding region" description="H-T-H motif" evidence="4">
    <location>
        <begin position="46"/>
        <end position="65"/>
    </location>
</feature>
<evidence type="ECO:0000256" key="5">
    <source>
        <dbReference type="SAM" id="MobiDB-lite"/>
    </source>
</evidence>
<dbReference type="InterPro" id="IPR009057">
    <property type="entry name" value="Homeodomain-like_sf"/>
</dbReference>
<dbReference type="FunFam" id="1.10.10.60:FF:000141">
    <property type="entry name" value="TetR family transcriptional regulator"/>
    <property type="match status" value="1"/>
</dbReference>
<name>A0AAE3G7T9_9GAMM</name>